<evidence type="ECO:0000256" key="1">
    <source>
        <dbReference type="SAM" id="MobiDB-lite"/>
    </source>
</evidence>
<feature type="compositionally biased region" description="Acidic residues" evidence="1">
    <location>
        <begin position="269"/>
        <end position="281"/>
    </location>
</feature>
<keyword evidence="3" id="KW-1185">Reference proteome</keyword>
<name>A0A2T3B836_AMORE</name>
<dbReference type="Proteomes" id="UP000241818">
    <property type="component" value="Unassembled WGS sequence"/>
</dbReference>
<dbReference type="GeneID" id="36575462"/>
<dbReference type="RefSeq" id="XP_024723081.1">
    <property type="nucleotide sequence ID" value="XM_024867381.1"/>
</dbReference>
<reference evidence="2 3" key="1">
    <citation type="journal article" date="2018" name="New Phytol.">
        <title>Comparative genomics and transcriptomics depict ericoid mycorrhizal fungi as versatile saprotrophs and plant mutualists.</title>
        <authorList>
            <person name="Martino E."/>
            <person name="Morin E."/>
            <person name="Grelet G.A."/>
            <person name="Kuo A."/>
            <person name="Kohler A."/>
            <person name="Daghino S."/>
            <person name="Barry K.W."/>
            <person name="Cichocki N."/>
            <person name="Clum A."/>
            <person name="Dockter R.B."/>
            <person name="Hainaut M."/>
            <person name="Kuo R.C."/>
            <person name="LaButti K."/>
            <person name="Lindahl B.D."/>
            <person name="Lindquist E.A."/>
            <person name="Lipzen A."/>
            <person name="Khouja H.R."/>
            <person name="Magnuson J."/>
            <person name="Murat C."/>
            <person name="Ohm R.A."/>
            <person name="Singer S.W."/>
            <person name="Spatafora J.W."/>
            <person name="Wang M."/>
            <person name="Veneault-Fourrey C."/>
            <person name="Henrissat B."/>
            <person name="Grigoriev I.V."/>
            <person name="Martin F.M."/>
            <person name="Perotto S."/>
        </authorList>
    </citation>
    <scope>NUCLEOTIDE SEQUENCE [LARGE SCALE GENOMIC DNA]</scope>
    <source>
        <strain evidence="2 3">ATCC 22711</strain>
    </source>
</reference>
<protein>
    <submittedName>
        <fullName evidence="2">Uncharacterized protein</fullName>
    </submittedName>
</protein>
<dbReference type="STRING" id="857342.A0A2T3B836"/>
<organism evidence="2 3">
    <name type="scientific">Amorphotheca resinae ATCC 22711</name>
    <dbReference type="NCBI Taxonomy" id="857342"/>
    <lineage>
        <taxon>Eukaryota</taxon>
        <taxon>Fungi</taxon>
        <taxon>Dikarya</taxon>
        <taxon>Ascomycota</taxon>
        <taxon>Pezizomycotina</taxon>
        <taxon>Leotiomycetes</taxon>
        <taxon>Helotiales</taxon>
        <taxon>Amorphothecaceae</taxon>
        <taxon>Amorphotheca</taxon>
    </lineage>
</organism>
<feature type="compositionally biased region" description="Polar residues" evidence="1">
    <location>
        <begin position="428"/>
        <end position="437"/>
    </location>
</feature>
<dbReference type="AlphaFoldDB" id="A0A2T3B836"/>
<evidence type="ECO:0000313" key="3">
    <source>
        <dbReference type="Proteomes" id="UP000241818"/>
    </source>
</evidence>
<proteinExistence type="predicted"/>
<dbReference type="InParanoid" id="A0A2T3B836"/>
<accession>A0A2T3B836</accession>
<evidence type="ECO:0000313" key="2">
    <source>
        <dbReference type="EMBL" id="PSS23035.1"/>
    </source>
</evidence>
<feature type="region of interest" description="Disordered" evidence="1">
    <location>
        <begin position="218"/>
        <end position="318"/>
    </location>
</feature>
<sequence>MRYQDWDVLVFPDVCKIPLQEFKTSCHVVPDPESHGSLNNPFLLPTVTSFIPSLSAGDAFRISIHCWQNPEISRYVRLLSKPSDDIVFEARLFVDGRIVGSKWFNHDGPWPSVIELSIDLNKNGDFEKLKFPTFHKELLLQNYWNPGDDLGRIKVVIAEGFSRDNMTYPFERIKNIVSFSFQHAPLDVLETSCIAWPNATMWRQVPLLAPYLAQQVSPKQSSDGVETHSHSPRHGPAPIQPPPPIASLGPINPPNVLAYPRQSARDLSTEAEAEVEQELEQEQPPVGWHRPRRASSTADVSMPDYSKPNTGTNSSRHVTDPMVVSENERSERRFQSLQNAGAYESVCEALSMPSAPSNTPAEPTPVAATRTSSGRFRSPFKAEPTETDPIGELIINSAKSQKENVQDHCPFSELSSATHEGTGRRNPQPFSTTSSGTKRQRIASKVIDVEDEPRSSPSLRKISRGNTLQDGNECEKRILGEIENIR</sequence>
<feature type="region of interest" description="Disordered" evidence="1">
    <location>
        <begin position="399"/>
        <end position="473"/>
    </location>
</feature>
<dbReference type="EMBL" id="KZ679008">
    <property type="protein sequence ID" value="PSS23035.1"/>
    <property type="molecule type" value="Genomic_DNA"/>
</dbReference>
<feature type="compositionally biased region" description="Polar residues" evidence="1">
    <location>
        <begin position="307"/>
        <end position="316"/>
    </location>
</feature>
<dbReference type="OrthoDB" id="5417628at2759"/>
<feature type="region of interest" description="Disordered" evidence="1">
    <location>
        <begin position="351"/>
        <end position="386"/>
    </location>
</feature>
<gene>
    <name evidence="2" type="ORF">M430DRAFT_40250</name>
</gene>